<proteinExistence type="predicted"/>
<name>A0A843TGD2_COLES</name>
<reference evidence="2" key="1">
    <citation type="submission" date="2017-07" db="EMBL/GenBank/DDBJ databases">
        <title>Taro Niue Genome Assembly and Annotation.</title>
        <authorList>
            <person name="Atibalentja N."/>
            <person name="Keating K."/>
            <person name="Fields C.J."/>
        </authorList>
    </citation>
    <scope>NUCLEOTIDE SEQUENCE</scope>
    <source>
        <strain evidence="2">Niue_2</strain>
        <tissue evidence="2">Leaf</tissue>
    </source>
</reference>
<feature type="region of interest" description="Disordered" evidence="1">
    <location>
        <begin position="177"/>
        <end position="207"/>
    </location>
</feature>
<dbReference type="Proteomes" id="UP000652761">
    <property type="component" value="Unassembled WGS sequence"/>
</dbReference>
<accession>A0A843TGD2</accession>
<gene>
    <name evidence="2" type="ORF">Taro_000410</name>
</gene>
<dbReference type="AlphaFoldDB" id="A0A843TGD2"/>
<comment type="caution">
    <text evidence="2">The sequence shown here is derived from an EMBL/GenBank/DDBJ whole genome shotgun (WGS) entry which is preliminary data.</text>
</comment>
<keyword evidence="3" id="KW-1185">Reference proteome</keyword>
<organism evidence="2 3">
    <name type="scientific">Colocasia esculenta</name>
    <name type="common">Wild taro</name>
    <name type="synonym">Arum esculentum</name>
    <dbReference type="NCBI Taxonomy" id="4460"/>
    <lineage>
        <taxon>Eukaryota</taxon>
        <taxon>Viridiplantae</taxon>
        <taxon>Streptophyta</taxon>
        <taxon>Embryophyta</taxon>
        <taxon>Tracheophyta</taxon>
        <taxon>Spermatophyta</taxon>
        <taxon>Magnoliopsida</taxon>
        <taxon>Liliopsida</taxon>
        <taxon>Araceae</taxon>
        <taxon>Aroideae</taxon>
        <taxon>Colocasieae</taxon>
        <taxon>Colocasia</taxon>
    </lineage>
</organism>
<evidence type="ECO:0000256" key="1">
    <source>
        <dbReference type="SAM" id="MobiDB-lite"/>
    </source>
</evidence>
<dbReference type="EMBL" id="NMUH01000008">
    <property type="protein sequence ID" value="MQL68100.1"/>
    <property type="molecule type" value="Genomic_DNA"/>
</dbReference>
<sequence length="226" mass="23772">MEASAQELVMEEARCDGGAVWLEGGRSQLAGDVRLVMAATAEGRCNAQRWRMQLDLLCEAWRPGSCRAAQARRGVNSCEGGRAGDPGALSRCAEAGDPGADWGRKQEGPGLFKDHRVLCSGSSLRVGELGILETFLLSSELRASAVDKNALTSEQERGVNGSGLDRALLGLAQARFYKSQPGPGPGPGVGPAGGPGHTKPKPDPIFFRAGPGQKFVTGLFFRPKPS</sequence>
<evidence type="ECO:0000313" key="2">
    <source>
        <dbReference type="EMBL" id="MQL68100.1"/>
    </source>
</evidence>
<protein>
    <submittedName>
        <fullName evidence="2">Uncharacterized protein</fullName>
    </submittedName>
</protein>
<evidence type="ECO:0000313" key="3">
    <source>
        <dbReference type="Proteomes" id="UP000652761"/>
    </source>
</evidence>